<accession>A0A2T4BV91</accession>
<evidence type="ECO:0000256" key="3">
    <source>
        <dbReference type="PROSITE-ProRule" id="PRU00221"/>
    </source>
</evidence>
<evidence type="ECO:0000256" key="2">
    <source>
        <dbReference type="ARBA" id="ARBA00018867"/>
    </source>
</evidence>
<dbReference type="OrthoDB" id="10248252at2759"/>
<feature type="region of interest" description="Disordered" evidence="4">
    <location>
        <begin position="272"/>
        <end position="300"/>
    </location>
</feature>
<dbReference type="InterPro" id="IPR001680">
    <property type="entry name" value="WD40_rpt"/>
</dbReference>
<dbReference type="Proteomes" id="UP000240760">
    <property type="component" value="Unassembled WGS sequence"/>
</dbReference>
<dbReference type="InterPro" id="IPR011047">
    <property type="entry name" value="Quinoprotein_ADH-like_sf"/>
</dbReference>
<protein>
    <recommendedName>
        <fullName evidence="2">Target of rapamycin complex subunit LST8</fullName>
    </recommendedName>
</protein>
<gene>
    <name evidence="5" type="ORF">M440DRAFT_1394391</name>
</gene>
<dbReference type="PANTHER" id="PTHR19842:SF2">
    <property type="entry name" value="WD REPEAT PROTEIN (AFU_ORTHOLOGUE AFUA_5G04300)"/>
    <property type="match status" value="1"/>
</dbReference>
<organism evidence="5 6">
    <name type="scientific">Trichoderma longibrachiatum ATCC 18648</name>
    <dbReference type="NCBI Taxonomy" id="983965"/>
    <lineage>
        <taxon>Eukaryota</taxon>
        <taxon>Fungi</taxon>
        <taxon>Dikarya</taxon>
        <taxon>Ascomycota</taxon>
        <taxon>Pezizomycotina</taxon>
        <taxon>Sordariomycetes</taxon>
        <taxon>Hypocreomycetidae</taxon>
        <taxon>Hypocreales</taxon>
        <taxon>Hypocreaceae</taxon>
        <taxon>Trichoderma</taxon>
    </lineage>
</organism>
<dbReference type="STRING" id="983965.A0A2T4BV91"/>
<feature type="repeat" description="WD" evidence="3">
    <location>
        <begin position="838"/>
        <end position="879"/>
    </location>
</feature>
<dbReference type="Gene3D" id="2.130.10.10">
    <property type="entry name" value="YVTN repeat-like/Quinoprotein amine dehydrogenase"/>
    <property type="match status" value="1"/>
</dbReference>
<feature type="compositionally biased region" description="Low complexity" evidence="4">
    <location>
        <begin position="51"/>
        <end position="66"/>
    </location>
</feature>
<evidence type="ECO:0000256" key="1">
    <source>
        <dbReference type="ARBA" id="ARBA00009890"/>
    </source>
</evidence>
<dbReference type="GO" id="GO:0031932">
    <property type="term" value="C:TORC2 complex"/>
    <property type="evidence" value="ECO:0007669"/>
    <property type="project" value="InterPro"/>
</dbReference>
<reference evidence="5 6" key="1">
    <citation type="submission" date="2016-07" db="EMBL/GenBank/DDBJ databases">
        <title>Multiple horizontal gene transfer events from other fungi enriched the ability of initially mycotrophic Trichoderma (Ascomycota) to feed on dead plant biomass.</title>
        <authorList>
            <consortium name="DOE Joint Genome Institute"/>
            <person name="Aerts A."/>
            <person name="Atanasova L."/>
            <person name="Chenthamara K."/>
            <person name="Zhang J."/>
            <person name="Grujic M."/>
            <person name="Henrissat B."/>
            <person name="Kuo A."/>
            <person name="Salamov A."/>
            <person name="Lipzen A."/>
            <person name="Labutti K."/>
            <person name="Barry K."/>
            <person name="Miao Y."/>
            <person name="Rahimi M.J."/>
            <person name="Shen Q."/>
            <person name="Grigoriev I.V."/>
            <person name="Kubicek C.P."/>
            <person name="Druzhinina I.S."/>
        </authorList>
    </citation>
    <scope>NUCLEOTIDE SEQUENCE [LARGE SCALE GENOMIC DNA]</scope>
    <source>
        <strain evidence="5 6">ATCC 18648</strain>
    </source>
</reference>
<comment type="similarity">
    <text evidence="1">Belongs to the WD repeat LST8 family.</text>
</comment>
<evidence type="ECO:0000256" key="4">
    <source>
        <dbReference type="SAM" id="MobiDB-lite"/>
    </source>
</evidence>
<feature type="compositionally biased region" description="Basic and acidic residues" evidence="4">
    <location>
        <begin position="105"/>
        <end position="116"/>
    </location>
</feature>
<evidence type="ECO:0000313" key="6">
    <source>
        <dbReference type="Proteomes" id="UP000240760"/>
    </source>
</evidence>
<dbReference type="InterPro" id="IPR037588">
    <property type="entry name" value="MLST8"/>
</dbReference>
<sequence>MGALISRYSRPAWDARPRPLGELAFAMSLVLTSPSRPLVIDLTETPPRSPLALGRNNNNNGSISVANGGGIDHQSQHHHHQLQHQLLGHPPQVPAPSTPQAQQRPQHEPPRDDGPPAKKRRVDLSWAEKQNIACQQVSPYVSQALRCLPPSQYTIDEIAIKAVSFFAKDPLFVTRLDQANDYTLPPNDEWTTMRARMIITELAKRPFRINTPARPPPIVSDIVPIKSDIEPIKSDVKPVKSDIVPVQNNVVPRVRAPAKVNPPRRLIQLRQPATPAARRREATPNTQHGSRWKPAASSGPSQNAWFGLDHRPYQSAADRVMIAKGANRLYRELREQITSPLVYHVDFTSEEIQRIMACLARHLPPGGPMTPEYLAQICLHLNVPSIVGSALPHRTPEDVRNYCSDLLSRKAAPPSQARVLSLDPKANIAQQQEKRRASRMASLLLAREIEGNRGFGRMRQYQNFQNEFAKLHEDSLTLVAEYTNCAGDIATTTWVPNNNVLCGTTVHSDSHNQQYNKPGNLLLLSTRLGQLKAFPDHRIPRPVVEKGENATTAMRQSQDPWLYSSVVCSDYDPVLGLAYTSSFDRTVKVWKIDETGSTMTALATWFFGGNVNFVSAAKDGSGRVATAADVPTEAIRIYTVNVNDIANSPYVSFSCTRTDANGSGKWAYYPATMQWGRGPNCMHLLAVGYSPRSFSGDDHDIPEEKHDTGEMTLWDAIHNQRIPITTAATANYFEVAWHPVLPRFIAATSPSQVKAMPGVRSQIHLFRAQDDGFAEYHNLDCFASDINELTFMPNSATHAYVTAGCTDGKVYVWDTAQGDKPVLILQHGRPLDEYYEDREKEDTGVKFTAWGNSLDRFYTGASDGTVMVWNIRQKSNPYVRTLLEAPGPISCGAFSPDLRKMVVGDATGRVFLFSVDKEDEPEAHFIKIPGVDRRLRRPTPFIPHPEPEPPYRDSSNLDSMVDDDDDDMHIADLVRRMYLDTQQLVIHPNPTIGAVQGPNYASTGLFRREAHVDGDPANHLLIPFERARDQRLAASRSGQPVRLRRLRNPGAPDERLHAANRAREFDEDKLPRHELADLVASRVEFVLSEVDCGFVYEEVPEVEEE</sequence>
<dbReference type="EMBL" id="KZ679139">
    <property type="protein sequence ID" value="PTB73222.1"/>
    <property type="molecule type" value="Genomic_DNA"/>
</dbReference>
<dbReference type="SUPFAM" id="SSF50998">
    <property type="entry name" value="Quinoprotein alcohol dehydrogenase-like"/>
    <property type="match status" value="1"/>
</dbReference>
<dbReference type="AlphaFoldDB" id="A0A2T4BV91"/>
<dbReference type="GO" id="GO:0031929">
    <property type="term" value="P:TOR signaling"/>
    <property type="evidence" value="ECO:0007669"/>
    <property type="project" value="InterPro"/>
</dbReference>
<keyword evidence="3" id="KW-0853">WD repeat</keyword>
<proteinExistence type="inferred from homology"/>
<dbReference type="GO" id="GO:0032956">
    <property type="term" value="P:regulation of actin cytoskeleton organization"/>
    <property type="evidence" value="ECO:0007669"/>
    <property type="project" value="TreeGrafter"/>
</dbReference>
<dbReference type="GO" id="GO:0031931">
    <property type="term" value="C:TORC1 complex"/>
    <property type="evidence" value="ECO:0007669"/>
    <property type="project" value="InterPro"/>
</dbReference>
<feature type="region of interest" description="Disordered" evidence="4">
    <location>
        <begin position="41"/>
        <end position="119"/>
    </location>
</feature>
<dbReference type="InterPro" id="IPR015943">
    <property type="entry name" value="WD40/YVTN_repeat-like_dom_sf"/>
</dbReference>
<dbReference type="PROSITE" id="PS50082">
    <property type="entry name" value="WD_REPEATS_2"/>
    <property type="match status" value="1"/>
</dbReference>
<name>A0A2T4BV91_TRILO</name>
<dbReference type="SMART" id="SM00320">
    <property type="entry name" value="WD40"/>
    <property type="match status" value="4"/>
</dbReference>
<evidence type="ECO:0000313" key="5">
    <source>
        <dbReference type="EMBL" id="PTB73222.1"/>
    </source>
</evidence>
<dbReference type="PANTHER" id="PTHR19842">
    <property type="entry name" value="G BETA-LIKE PROTEIN GBL"/>
    <property type="match status" value="1"/>
</dbReference>
<keyword evidence="6" id="KW-1185">Reference proteome</keyword>
<dbReference type="Pfam" id="PF00400">
    <property type="entry name" value="WD40"/>
    <property type="match status" value="1"/>
</dbReference>